<evidence type="ECO:0000313" key="2">
    <source>
        <dbReference type="Proteomes" id="UP000245207"/>
    </source>
</evidence>
<protein>
    <recommendedName>
        <fullName evidence="3">Reverse transcriptase domain-containing protein</fullName>
    </recommendedName>
</protein>
<proteinExistence type="predicted"/>
<evidence type="ECO:0000313" key="1">
    <source>
        <dbReference type="EMBL" id="PWA74174.1"/>
    </source>
</evidence>
<keyword evidence="2" id="KW-1185">Reference proteome</keyword>
<name>A0A2U1NKY7_ARTAN</name>
<dbReference type="Proteomes" id="UP000245207">
    <property type="component" value="Unassembled WGS sequence"/>
</dbReference>
<dbReference type="AlphaFoldDB" id="A0A2U1NKY7"/>
<reference evidence="1 2" key="1">
    <citation type="journal article" date="2018" name="Mol. Plant">
        <title>The genome of Artemisia annua provides insight into the evolution of Asteraceae family and artemisinin biosynthesis.</title>
        <authorList>
            <person name="Shen Q."/>
            <person name="Zhang L."/>
            <person name="Liao Z."/>
            <person name="Wang S."/>
            <person name="Yan T."/>
            <person name="Shi P."/>
            <person name="Liu M."/>
            <person name="Fu X."/>
            <person name="Pan Q."/>
            <person name="Wang Y."/>
            <person name="Lv Z."/>
            <person name="Lu X."/>
            <person name="Zhang F."/>
            <person name="Jiang W."/>
            <person name="Ma Y."/>
            <person name="Chen M."/>
            <person name="Hao X."/>
            <person name="Li L."/>
            <person name="Tang Y."/>
            <person name="Lv G."/>
            <person name="Zhou Y."/>
            <person name="Sun X."/>
            <person name="Brodelius P.E."/>
            <person name="Rose J.K.C."/>
            <person name="Tang K."/>
        </authorList>
    </citation>
    <scope>NUCLEOTIDE SEQUENCE [LARGE SCALE GENOMIC DNA]</scope>
    <source>
        <strain evidence="2">cv. Huhao1</strain>
        <tissue evidence="1">Leaf</tissue>
    </source>
</reference>
<evidence type="ECO:0008006" key="3">
    <source>
        <dbReference type="Google" id="ProtNLM"/>
    </source>
</evidence>
<dbReference type="PANTHER" id="PTHR48475">
    <property type="entry name" value="RIBONUCLEASE H"/>
    <property type="match status" value="1"/>
</dbReference>
<gene>
    <name evidence="1" type="ORF">CTI12_AA255430</name>
</gene>
<dbReference type="OrthoDB" id="1934939at2759"/>
<dbReference type="STRING" id="35608.A0A2U1NKY7"/>
<comment type="caution">
    <text evidence="1">The sequence shown here is derived from an EMBL/GenBank/DDBJ whole genome shotgun (WGS) entry which is preliminary data.</text>
</comment>
<sequence length="172" mass="19684">MKGIDKRLKEYKTCWVDELSSVLWAHRITPMENTDETSLILVYCNEAVIPAELLAQNKEVAMEEEDGNSLRLDQALTEKKRDLAAMRLAHSKNKMANYYNKRVCPKSFKPGDHVMRRNEVSKAVGQGKLAPNWEGPYTIRQANDNDSYLLTTAEGDNIPLVWHASNLKRCYI</sequence>
<dbReference type="EMBL" id="PKPP01002608">
    <property type="protein sequence ID" value="PWA74174.1"/>
    <property type="molecule type" value="Genomic_DNA"/>
</dbReference>
<accession>A0A2U1NKY7</accession>
<dbReference type="PANTHER" id="PTHR48475:SF2">
    <property type="entry name" value="RIBONUCLEASE H"/>
    <property type="match status" value="1"/>
</dbReference>
<organism evidence="1 2">
    <name type="scientific">Artemisia annua</name>
    <name type="common">Sweet wormwood</name>
    <dbReference type="NCBI Taxonomy" id="35608"/>
    <lineage>
        <taxon>Eukaryota</taxon>
        <taxon>Viridiplantae</taxon>
        <taxon>Streptophyta</taxon>
        <taxon>Embryophyta</taxon>
        <taxon>Tracheophyta</taxon>
        <taxon>Spermatophyta</taxon>
        <taxon>Magnoliopsida</taxon>
        <taxon>eudicotyledons</taxon>
        <taxon>Gunneridae</taxon>
        <taxon>Pentapetalae</taxon>
        <taxon>asterids</taxon>
        <taxon>campanulids</taxon>
        <taxon>Asterales</taxon>
        <taxon>Asteraceae</taxon>
        <taxon>Asteroideae</taxon>
        <taxon>Anthemideae</taxon>
        <taxon>Artemisiinae</taxon>
        <taxon>Artemisia</taxon>
    </lineage>
</organism>